<dbReference type="EMBL" id="JAPMLD010000004">
    <property type="protein sequence ID" value="MDW4824694.1"/>
    <property type="molecule type" value="Genomic_DNA"/>
</dbReference>
<dbReference type="Proteomes" id="UP001259340">
    <property type="component" value="Unassembled WGS sequence"/>
</dbReference>
<reference evidence="2" key="2">
    <citation type="submission" date="2022-11" db="EMBL/GenBank/DDBJ databases">
        <title>Prophages regulate Shewanella fidelis motility and biofilm formation: implications for gut colonization dynamics in Ciona robusta.</title>
        <authorList>
            <person name="Natarajan O."/>
            <person name="Gibboney S.L."/>
            <person name="Young M.N."/>
            <person name="Lim S.J."/>
            <person name="Pluta N."/>
            <person name="Atkinson C.G.F."/>
            <person name="Leigh B.A."/>
            <person name="Liberti A."/>
            <person name="Kees E."/>
            <person name="Breitbart M."/>
            <person name="Gralnick J."/>
            <person name="Dishaw L.J."/>
        </authorList>
    </citation>
    <scope>NUCLEOTIDE SEQUENCE</scope>
    <source>
        <strain evidence="2">3313</strain>
    </source>
</reference>
<dbReference type="AlphaFoldDB" id="A0AAW8NJY2"/>
<dbReference type="CDD" id="cd06259">
    <property type="entry name" value="YdcF-like"/>
    <property type="match status" value="1"/>
</dbReference>
<organism evidence="2 4">
    <name type="scientific">Shewanella fidelis</name>
    <dbReference type="NCBI Taxonomy" id="173509"/>
    <lineage>
        <taxon>Bacteria</taxon>
        <taxon>Pseudomonadati</taxon>
        <taxon>Pseudomonadota</taxon>
        <taxon>Gammaproteobacteria</taxon>
        <taxon>Alteromonadales</taxon>
        <taxon>Shewanellaceae</taxon>
        <taxon>Shewanella</taxon>
    </lineage>
</organism>
<dbReference type="PANTHER" id="PTHR30336:SF20">
    <property type="entry name" value="DUF218 DOMAIN-CONTAINING PROTEIN"/>
    <property type="match status" value="1"/>
</dbReference>
<dbReference type="Gene3D" id="3.40.50.620">
    <property type="entry name" value="HUPs"/>
    <property type="match status" value="1"/>
</dbReference>
<evidence type="ECO:0000313" key="4">
    <source>
        <dbReference type="Proteomes" id="UP001259340"/>
    </source>
</evidence>
<dbReference type="EMBL" id="JAPMLE010000001">
    <property type="protein sequence ID" value="MDR8522615.1"/>
    <property type="molecule type" value="Genomic_DNA"/>
</dbReference>
<feature type="domain" description="DUF218" evidence="1">
    <location>
        <begin position="4"/>
        <end position="139"/>
    </location>
</feature>
<evidence type="ECO:0000313" key="5">
    <source>
        <dbReference type="Proteomes" id="UP001271263"/>
    </source>
</evidence>
<dbReference type="PANTHER" id="PTHR30336">
    <property type="entry name" value="INNER MEMBRANE PROTEIN, PROBABLE PERMEASE"/>
    <property type="match status" value="1"/>
</dbReference>
<dbReference type="GO" id="GO:0005886">
    <property type="term" value="C:plasma membrane"/>
    <property type="evidence" value="ECO:0007669"/>
    <property type="project" value="TreeGrafter"/>
</dbReference>
<accession>A0AAW8NJY2</accession>
<comment type="caution">
    <text evidence="2">The sequence shown here is derived from an EMBL/GenBank/DDBJ whole genome shotgun (WGS) entry which is preliminary data.</text>
</comment>
<proteinExistence type="predicted"/>
<dbReference type="InterPro" id="IPR014729">
    <property type="entry name" value="Rossmann-like_a/b/a_fold"/>
</dbReference>
<evidence type="ECO:0000259" key="1">
    <source>
        <dbReference type="Pfam" id="PF02698"/>
    </source>
</evidence>
<dbReference type="Pfam" id="PF02698">
    <property type="entry name" value="DUF218"/>
    <property type="match status" value="1"/>
</dbReference>
<evidence type="ECO:0000313" key="3">
    <source>
        <dbReference type="EMBL" id="MDW4824694.1"/>
    </source>
</evidence>
<dbReference type="Proteomes" id="UP001271263">
    <property type="component" value="Unassembled WGS sequence"/>
</dbReference>
<gene>
    <name evidence="2" type="ORF">OS133_02740</name>
    <name evidence="3" type="ORF">OS134_11550</name>
</gene>
<dbReference type="RefSeq" id="WP_310653910.1">
    <property type="nucleotide sequence ID" value="NZ_JAPMLA010000005.1"/>
</dbReference>
<sequence length="165" mass="18615">MNSVIIVLGAPNDDQGNLSEIAQSRCQEALRIHKTQPQSKLLMTGGFGAFNQTDMPHAYYSQRYLMSQGVPADTFTNIALSRFTFEDATLAKPIVEQHDFSQITLITSEFHMPRAKLIFSALFTNYQLSYYAATSPVSPQKMRQLQAHELAVMDRERANISNYFA</sequence>
<dbReference type="InterPro" id="IPR051599">
    <property type="entry name" value="Cell_Envelope_Assoc"/>
</dbReference>
<dbReference type="InterPro" id="IPR003848">
    <property type="entry name" value="DUF218"/>
</dbReference>
<keyword evidence="5" id="KW-1185">Reference proteome</keyword>
<evidence type="ECO:0000313" key="2">
    <source>
        <dbReference type="EMBL" id="MDR8522615.1"/>
    </source>
</evidence>
<protein>
    <submittedName>
        <fullName evidence="2">YdcF family protein</fullName>
    </submittedName>
</protein>
<reference evidence="3 5" key="1">
    <citation type="journal article" date="2022" name="bioRxiv">
        <title>Prophages regulate Shewanella fidelis 3313 motility and biofilm formation: implications for gut colonization dynamics in Ciona robusta.</title>
        <authorList>
            <person name="Natarajan O."/>
            <person name="Gibboney S.L."/>
            <person name="Young M.N."/>
            <person name="Lim S.J."/>
            <person name="Pluta N."/>
            <person name="Atkinson C.G."/>
            <person name="Leigh B.A."/>
            <person name="Liberti A."/>
            <person name="Kees E.D."/>
            <person name="Breitbart M."/>
            <person name="Gralnick J.A."/>
            <person name="Dishaw L.J."/>
        </authorList>
    </citation>
    <scope>NUCLEOTIDE SEQUENCE [LARGE SCALE GENOMIC DNA]</scope>
    <source>
        <strain evidence="3 5">JG4066</strain>
    </source>
</reference>
<name>A0AAW8NJY2_9GAMM</name>